<proteinExistence type="predicted"/>
<feature type="non-terminal residue" evidence="2">
    <location>
        <position position="1"/>
    </location>
</feature>
<gene>
    <name evidence="2" type="ORF">PCOR1329_LOCUS80296</name>
</gene>
<organism evidence="2 3">
    <name type="scientific">Prorocentrum cordatum</name>
    <dbReference type="NCBI Taxonomy" id="2364126"/>
    <lineage>
        <taxon>Eukaryota</taxon>
        <taxon>Sar</taxon>
        <taxon>Alveolata</taxon>
        <taxon>Dinophyceae</taxon>
        <taxon>Prorocentrales</taxon>
        <taxon>Prorocentraceae</taxon>
        <taxon>Prorocentrum</taxon>
    </lineage>
</organism>
<keyword evidence="3" id="KW-1185">Reference proteome</keyword>
<accession>A0ABN9XVR6</accession>
<feature type="region of interest" description="Disordered" evidence="1">
    <location>
        <begin position="52"/>
        <end position="133"/>
    </location>
</feature>
<evidence type="ECO:0000256" key="1">
    <source>
        <dbReference type="SAM" id="MobiDB-lite"/>
    </source>
</evidence>
<evidence type="ECO:0000313" key="2">
    <source>
        <dbReference type="EMBL" id="CAK0904191.1"/>
    </source>
</evidence>
<feature type="region of interest" description="Disordered" evidence="1">
    <location>
        <begin position="1"/>
        <end position="28"/>
    </location>
</feature>
<dbReference type="Proteomes" id="UP001189429">
    <property type="component" value="Unassembled WGS sequence"/>
</dbReference>
<name>A0ABN9XVR6_9DINO</name>
<sequence length="176" mass="19229">RQSRPLWTGSWPHCARPTCPSTRRPGCARASVCCTRRPASARAARLLARRAVRRARARSARDGHHGGVPLHGRRRAAERHPHEQQPRPQAPRVGAGGRRGAPEAAAPRPPRGARHRGRRRAARAHGGVPAGREVRARAVFPGARGRFPHGPGVAVELPAQGHVACLPQRRRRGRRN</sequence>
<evidence type="ECO:0000313" key="3">
    <source>
        <dbReference type="Proteomes" id="UP001189429"/>
    </source>
</evidence>
<feature type="non-terminal residue" evidence="2">
    <location>
        <position position="176"/>
    </location>
</feature>
<protein>
    <submittedName>
        <fullName evidence="2">Uncharacterized protein</fullName>
    </submittedName>
</protein>
<reference evidence="2" key="1">
    <citation type="submission" date="2023-10" db="EMBL/GenBank/DDBJ databases">
        <authorList>
            <person name="Chen Y."/>
            <person name="Shah S."/>
            <person name="Dougan E. K."/>
            <person name="Thang M."/>
            <person name="Chan C."/>
        </authorList>
    </citation>
    <scope>NUCLEOTIDE SEQUENCE [LARGE SCALE GENOMIC DNA]</scope>
</reference>
<feature type="compositionally biased region" description="Basic residues" evidence="1">
    <location>
        <begin position="111"/>
        <end position="123"/>
    </location>
</feature>
<dbReference type="EMBL" id="CAUYUJ010021369">
    <property type="protein sequence ID" value="CAK0904191.1"/>
    <property type="molecule type" value="Genomic_DNA"/>
</dbReference>
<comment type="caution">
    <text evidence="2">The sequence shown here is derived from an EMBL/GenBank/DDBJ whole genome shotgun (WGS) entry which is preliminary data.</text>
</comment>